<evidence type="ECO:0000256" key="10">
    <source>
        <dbReference type="ARBA" id="ARBA00022729"/>
    </source>
</evidence>
<evidence type="ECO:0000256" key="18">
    <source>
        <dbReference type="ARBA" id="ARBA00038043"/>
    </source>
</evidence>
<keyword evidence="24" id="KW-1185">Reference proteome</keyword>
<dbReference type="FunFam" id="3.80.10.10:FF:000095">
    <property type="entry name" value="LRR receptor-like serine/threonine-protein kinase GSO1"/>
    <property type="match status" value="1"/>
</dbReference>
<evidence type="ECO:0000256" key="7">
    <source>
        <dbReference type="ARBA" id="ARBA00022525"/>
    </source>
</evidence>
<dbReference type="SUPFAM" id="SSF52047">
    <property type="entry name" value="RNI-like"/>
    <property type="match status" value="1"/>
</dbReference>
<keyword evidence="9 19" id="KW-0812">Transmembrane</keyword>
<dbReference type="Pfam" id="PF13516">
    <property type="entry name" value="LRR_6"/>
    <property type="match status" value="1"/>
</dbReference>
<dbReference type="Proteomes" id="UP001374535">
    <property type="component" value="Chromosome 4"/>
</dbReference>
<dbReference type="SUPFAM" id="SSF52058">
    <property type="entry name" value="L domain-like"/>
    <property type="match status" value="2"/>
</dbReference>
<dbReference type="FunFam" id="3.80.10.10:FF:000111">
    <property type="entry name" value="LRR receptor-like serine/threonine-protein kinase ERECTA"/>
    <property type="match status" value="1"/>
</dbReference>
<accession>A0AAQ3NQT9</accession>
<dbReference type="GO" id="GO:0006952">
    <property type="term" value="P:defense response"/>
    <property type="evidence" value="ECO:0007669"/>
    <property type="project" value="UniProtKB-KW"/>
</dbReference>
<dbReference type="InterPro" id="IPR055414">
    <property type="entry name" value="LRR_R13L4/SHOC2-like"/>
</dbReference>
<keyword evidence="17" id="KW-0325">Glycoprotein</keyword>
<keyword evidence="8" id="KW-0433">Leucine-rich repeat</keyword>
<evidence type="ECO:0008006" key="25">
    <source>
        <dbReference type="Google" id="ProtNLM"/>
    </source>
</evidence>
<dbReference type="AlphaFoldDB" id="A0AAQ3NQT9"/>
<feature type="signal peptide" evidence="20">
    <location>
        <begin position="1"/>
        <end position="32"/>
    </location>
</feature>
<dbReference type="GO" id="GO:0005886">
    <property type="term" value="C:plasma membrane"/>
    <property type="evidence" value="ECO:0007669"/>
    <property type="project" value="UniProtKB-SubCell"/>
</dbReference>
<keyword evidence="13 19" id="KW-1133">Transmembrane helix</keyword>
<evidence type="ECO:0000256" key="13">
    <source>
        <dbReference type="ARBA" id="ARBA00022989"/>
    </source>
</evidence>
<comment type="similarity">
    <text evidence="4">Belongs to the RLP family.</text>
</comment>
<keyword evidence="6" id="KW-0134">Cell wall</keyword>
<keyword evidence="5" id="KW-1003">Cell membrane</keyword>
<evidence type="ECO:0000259" key="22">
    <source>
        <dbReference type="Pfam" id="PF23598"/>
    </source>
</evidence>
<dbReference type="GO" id="GO:0009653">
    <property type="term" value="P:anatomical structure morphogenesis"/>
    <property type="evidence" value="ECO:0007669"/>
    <property type="project" value="UniProtKB-ARBA"/>
</dbReference>
<dbReference type="InterPro" id="IPR001611">
    <property type="entry name" value="Leu-rich_rpt"/>
</dbReference>
<keyword evidence="14 19" id="KW-0472">Membrane</keyword>
<dbReference type="InterPro" id="IPR003591">
    <property type="entry name" value="Leu-rich_rpt_typical-subtyp"/>
</dbReference>
<keyword evidence="10 20" id="KW-0732">Signal</keyword>
<protein>
    <recommendedName>
        <fullName evidence="25">Leucine-rich repeat-containing N-terminal plant-type domain-containing protein</fullName>
    </recommendedName>
</protein>
<dbReference type="PANTHER" id="PTHR48063">
    <property type="entry name" value="LRR RECEPTOR-LIKE KINASE"/>
    <property type="match status" value="1"/>
</dbReference>
<evidence type="ECO:0000256" key="8">
    <source>
        <dbReference type="ARBA" id="ARBA00022614"/>
    </source>
</evidence>
<dbReference type="InterPro" id="IPR032675">
    <property type="entry name" value="LRR_dom_sf"/>
</dbReference>
<dbReference type="Pfam" id="PF00560">
    <property type="entry name" value="LRR_1"/>
    <property type="match status" value="10"/>
</dbReference>
<evidence type="ECO:0000256" key="14">
    <source>
        <dbReference type="ARBA" id="ARBA00023136"/>
    </source>
</evidence>
<keyword evidence="11" id="KW-0677">Repeat</keyword>
<evidence type="ECO:0000256" key="20">
    <source>
        <dbReference type="SAM" id="SignalP"/>
    </source>
</evidence>
<comment type="subcellular location">
    <subcellularLocation>
        <location evidence="3">Cell membrane</location>
        <topology evidence="3">Single-pass type I membrane protein</topology>
    </subcellularLocation>
    <subcellularLocation>
        <location evidence="1">Membrane</location>
        <topology evidence="1">Peripheral membrane protein</topology>
    </subcellularLocation>
    <subcellularLocation>
        <location evidence="2">Secreted</location>
        <location evidence="2">Cell wall</location>
    </subcellularLocation>
</comment>
<gene>
    <name evidence="23" type="ORF">V8G54_012281</name>
</gene>
<sequence length="1142" mass="128462">MIRPTTTSMKNPVGFLRLMMFVLCVVSEVVNGEEEIRCIPEEREALLQFKDGIVDDYGMLSSWTTPHCCQWEGIRCSNLTSHIISLDLHGDGEERYMSGEIHKSLMVLPQLQYLNLSHNHFPDTHIPNFLGSLRHLKYLDLSSCGFGGRIPSQLASLSHLKYLNLADNSLNGSIPYQLGNLSQLQHLDLSGHPFLEGNIPPQLGNLSQLQHLDLSRNGFEGNIPSQLGNLSQLHELYLGGYDSNLKISDGGQWLSNLISLTHLYLNSVSNLNRSHTWFQVIAKLPQLSELSLVHCSLSDHFILSSMPSKFNFSTSLSVLDISSNTFTSPMVFQWLSNITSNLVHLDLSFNQLEGFTSSDFGIVMNSLRYLDLSYNYLKARDLKSFINICTLHSLNLYSNNFTEDLPSILGNLSNRCVRHSLQELHLSSNHITGTLSDISVFSSLKSLFLFGNQLSGRIPEGVKLPSTLEDLSLGTNFFEGGIPKSFGNACSLLSLDMGDNSLSVELPMIISHLSGCATYSLQELYLDGNQINGTLPDFSTFTSLKILYLSDNKLNGEIPMDIQFPPKLEKLYISSNSLKGVLTDYHFANMSKLQYLDLSGNSFSLAFTQNWVPPFQLLSIHLRSCQLGPTFPKWLQAQNKFVHIDISNATISGIIPEWFWAKLPLQKVMTMNISHNSLQGTIPNVSSTYVSSSMHLGSNRFEGSIPLFLRNSKILDLSKNKFSNPLLLLCGGDANSVQIHLDISYNQLSGDIPDCWKQMNSLVYLDLSNNNFSGKIPTSMGWLLDLQALLLRNNNLVGGIPFSIRNCTELIMLDLSENKLSGSIPDWIGTRKELEILSLGKNQFFGSLPLMVCCLRRLHLLDLSQNNLFGKIPECIDNLTSMAQTASSIYNERQYYVLNIGLSTYIQQYYLNAWLTWKGSKQKFMDKGLSLLKIIDLSSNHFSEEIPLEIEKLSGLISLNLSRNNLIGKIPSNIGNITSLDSLDLSRNRLVGSIPLSLAQIYRLGVLDLSHNHLSGEIPTGTQLQSFNKSIYEDNLDLCGPPLEKLCIDWEPTQKPNVNVYKDEYSFFNNEFFISMGIGFALSFWMVFGSILFKRSWRWSYFNFLNNLEDNVHVKIAIFVKVLKQDRDYQAPETHRLARLHL</sequence>
<name>A0AAQ3NQT9_VIGMU</name>
<feature type="chain" id="PRO_5043007519" description="Leucine-rich repeat-containing N-terminal plant-type domain-containing protein" evidence="20">
    <location>
        <begin position="33"/>
        <end position="1142"/>
    </location>
</feature>
<dbReference type="FunFam" id="3.80.10.10:FF:000400">
    <property type="entry name" value="Nuclear pore complex protein NUP107"/>
    <property type="match status" value="1"/>
</dbReference>
<keyword evidence="7" id="KW-0964">Secreted</keyword>
<evidence type="ECO:0000256" key="9">
    <source>
        <dbReference type="ARBA" id="ARBA00022692"/>
    </source>
</evidence>
<evidence type="ECO:0000256" key="5">
    <source>
        <dbReference type="ARBA" id="ARBA00022475"/>
    </source>
</evidence>
<evidence type="ECO:0000256" key="15">
    <source>
        <dbReference type="ARBA" id="ARBA00023157"/>
    </source>
</evidence>
<evidence type="ECO:0000256" key="3">
    <source>
        <dbReference type="ARBA" id="ARBA00004251"/>
    </source>
</evidence>
<keyword evidence="15" id="KW-1015">Disulfide bond</keyword>
<dbReference type="Pfam" id="PF23598">
    <property type="entry name" value="LRR_14"/>
    <property type="match status" value="1"/>
</dbReference>
<evidence type="ECO:0000256" key="12">
    <source>
        <dbReference type="ARBA" id="ARBA00022821"/>
    </source>
</evidence>
<dbReference type="EMBL" id="CP144697">
    <property type="protein sequence ID" value="WVZ14715.1"/>
    <property type="molecule type" value="Genomic_DNA"/>
</dbReference>
<evidence type="ECO:0000256" key="2">
    <source>
        <dbReference type="ARBA" id="ARBA00004191"/>
    </source>
</evidence>
<dbReference type="PROSITE" id="PS51450">
    <property type="entry name" value="LRR"/>
    <property type="match status" value="1"/>
</dbReference>
<dbReference type="SMART" id="SM00369">
    <property type="entry name" value="LRR_TYP"/>
    <property type="match status" value="10"/>
</dbReference>
<dbReference type="FunFam" id="3.80.10.10:FF:001347">
    <property type="entry name" value="LRR receptor-like serine/threonine-protein kinase GSO2"/>
    <property type="match status" value="1"/>
</dbReference>
<evidence type="ECO:0000256" key="4">
    <source>
        <dbReference type="ARBA" id="ARBA00009592"/>
    </source>
</evidence>
<evidence type="ECO:0000256" key="19">
    <source>
        <dbReference type="SAM" id="Phobius"/>
    </source>
</evidence>
<feature type="transmembrane region" description="Helical" evidence="19">
    <location>
        <begin position="1072"/>
        <end position="1093"/>
    </location>
</feature>
<dbReference type="PRINTS" id="PR00019">
    <property type="entry name" value="LEURICHRPT"/>
</dbReference>
<comment type="similarity">
    <text evidence="18">Belongs to the polygalacturonase-inhibiting protein family.</text>
</comment>
<feature type="domain" description="Leucine-rich repeat-containing N-terminal plant-type" evidence="21">
    <location>
        <begin position="40"/>
        <end position="77"/>
    </location>
</feature>
<dbReference type="GO" id="GO:0099402">
    <property type="term" value="P:plant organ development"/>
    <property type="evidence" value="ECO:0007669"/>
    <property type="project" value="UniProtKB-ARBA"/>
</dbReference>
<evidence type="ECO:0000259" key="21">
    <source>
        <dbReference type="Pfam" id="PF08263"/>
    </source>
</evidence>
<dbReference type="PANTHER" id="PTHR48063:SF98">
    <property type="entry name" value="LRR RECEPTOR-LIKE SERINE_THREONINE-PROTEIN KINASE FLS2"/>
    <property type="match status" value="1"/>
</dbReference>
<evidence type="ECO:0000256" key="1">
    <source>
        <dbReference type="ARBA" id="ARBA00004170"/>
    </source>
</evidence>
<evidence type="ECO:0000256" key="11">
    <source>
        <dbReference type="ARBA" id="ARBA00022737"/>
    </source>
</evidence>
<keyword evidence="12" id="KW-0611">Plant defense</keyword>
<feature type="domain" description="Disease resistance R13L4/SHOC-2-like LRR" evidence="22">
    <location>
        <begin position="153"/>
        <end position="353"/>
    </location>
</feature>
<dbReference type="Pfam" id="PF08263">
    <property type="entry name" value="LRRNT_2"/>
    <property type="match status" value="1"/>
</dbReference>
<dbReference type="Pfam" id="PF13855">
    <property type="entry name" value="LRR_8"/>
    <property type="match status" value="1"/>
</dbReference>
<evidence type="ECO:0000256" key="16">
    <source>
        <dbReference type="ARBA" id="ARBA00023170"/>
    </source>
</evidence>
<evidence type="ECO:0000256" key="17">
    <source>
        <dbReference type="ARBA" id="ARBA00023180"/>
    </source>
</evidence>
<organism evidence="23 24">
    <name type="scientific">Vigna mungo</name>
    <name type="common">Black gram</name>
    <name type="synonym">Phaseolus mungo</name>
    <dbReference type="NCBI Taxonomy" id="3915"/>
    <lineage>
        <taxon>Eukaryota</taxon>
        <taxon>Viridiplantae</taxon>
        <taxon>Streptophyta</taxon>
        <taxon>Embryophyta</taxon>
        <taxon>Tracheophyta</taxon>
        <taxon>Spermatophyta</taxon>
        <taxon>Magnoliopsida</taxon>
        <taxon>eudicotyledons</taxon>
        <taxon>Gunneridae</taxon>
        <taxon>Pentapetalae</taxon>
        <taxon>rosids</taxon>
        <taxon>fabids</taxon>
        <taxon>Fabales</taxon>
        <taxon>Fabaceae</taxon>
        <taxon>Papilionoideae</taxon>
        <taxon>50 kb inversion clade</taxon>
        <taxon>NPAAA clade</taxon>
        <taxon>indigoferoid/millettioid clade</taxon>
        <taxon>Phaseoleae</taxon>
        <taxon>Vigna</taxon>
    </lineage>
</organism>
<proteinExistence type="inferred from homology"/>
<evidence type="ECO:0000313" key="23">
    <source>
        <dbReference type="EMBL" id="WVZ14715.1"/>
    </source>
</evidence>
<dbReference type="Gene3D" id="3.80.10.10">
    <property type="entry name" value="Ribonuclease Inhibitor"/>
    <property type="match status" value="5"/>
</dbReference>
<evidence type="ECO:0000313" key="24">
    <source>
        <dbReference type="Proteomes" id="UP001374535"/>
    </source>
</evidence>
<evidence type="ECO:0000256" key="6">
    <source>
        <dbReference type="ARBA" id="ARBA00022512"/>
    </source>
</evidence>
<reference evidence="23 24" key="1">
    <citation type="journal article" date="2023" name="Life. Sci Alliance">
        <title>Evolutionary insights into 3D genome organization and epigenetic landscape of Vigna mungo.</title>
        <authorList>
            <person name="Junaid A."/>
            <person name="Singh B."/>
            <person name="Bhatia S."/>
        </authorList>
    </citation>
    <scope>NUCLEOTIDE SEQUENCE [LARGE SCALE GENOMIC DNA]</scope>
    <source>
        <strain evidence="23">Urdbean</strain>
    </source>
</reference>
<dbReference type="InterPro" id="IPR013210">
    <property type="entry name" value="LRR_N_plant-typ"/>
</dbReference>
<keyword evidence="16" id="KW-0675">Receptor</keyword>
<dbReference type="InterPro" id="IPR046956">
    <property type="entry name" value="RLP23-like"/>
</dbReference>